<evidence type="ECO:0000256" key="4">
    <source>
        <dbReference type="ARBA" id="ARBA00035469"/>
    </source>
</evidence>
<sequence>MAELGLQRKQHPMAEAPAQGQNEAPPTEKPKVVMTYLWDMIILSKMAGGYNSKTFTQVEIKPGMIRHCAGRFSMTYQPVKPEAPAQAPGAPTYPASTSSRSLLGQ</sequence>
<dbReference type="Proteomes" id="UP000322234">
    <property type="component" value="Unassembled WGS sequence"/>
</dbReference>
<dbReference type="EMBL" id="VBQZ03000378">
    <property type="protein sequence ID" value="MXQ99212.1"/>
    <property type="molecule type" value="Genomic_DNA"/>
</dbReference>
<dbReference type="InterPro" id="IPR002222">
    <property type="entry name" value="Ribosomal_uS19"/>
</dbReference>
<gene>
    <name evidence="7" type="ORF">E5288_WYG013850</name>
    <name evidence="6" type="ORF">M91_10674</name>
</gene>
<dbReference type="Pfam" id="PF00203">
    <property type="entry name" value="Ribosomal_S19"/>
    <property type="match status" value="1"/>
</dbReference>
<evidence type="ECO:0000313" key="9">
    <source>
        <dbReference type="Proteomes" id="UP000322234"/>
    </source>
</evidence>
<dbReference type="Gene3D" id="3.30.860.10">
    <property type="entry name" value="30s Ribosomal Protein S19, Chain A"/>
    <property type="match status" value="1"/>
</dbReference>
<dbReference type="InterPro" id="IPR023575">
    <property type="entry name" value="Ribosomal_uS19_SF"/>
</dbReference>
<dbReference type="GO" id="GO:0003735">
    <property type="term" value="F:structural constituent of ribosome"/>
    <property type="evidence" value="ECO:0007669"/>
    <property type="project" value="InterPro"/>
</dbReference>
<keyword evidence="9" id="KW-1185">Reference proteome</keyword>
<dbReference type="PANTHER" id="PTHR11880:SF2">
    <property type="entry name" value="SMALL RIBOSOMAL SUBUNIT PROTEIN US19"/>
    <property type="match status" value="1"/>
</dbReference>
<dbReference type="GO" id="GO:0000028">
    <property type="term" value="P:ribosomal small subunit assembly"/>
    <property type="evidence" value="ECO:0007669"/>
    <property type="project" value="TreeGrafter"/>
</dbReference>
<feature type="region of interest" description="Disordered" evidence="5">
    <location>
        <begin position="79"/>
        <end position="105"/>
    </location>
</feature>
<evidence type="ECO:0000313" key="7">
    <source>
        <dbReference type="EMBL" id="MXQ99212.1"/>
    </source>
</evidence>
<organism evidence="6 8">
    <name type="scientific">Bos mutus</name>
    <name type="common">wild yak</name>
    <dbReference type="NCBI Taxonomy" id="72004"/>
    <lineage>
        <taxon>Eukaryota</taxon>
        <taxon>Metazoa</taxon>
        <taxon>Chordata</taxon>
        <taxon>Craniata</taxon>
        <taxon>Vertebrata</taxon>
        <taxon>Euteleostomi</taxon>
        <taxon>Mammalia</taxon>
        <taxon>Eutheria</taxon>
        <taxon>Laurasiatheria</taxon>
        <taxon>Artiodactyla</taxon>
        <taxon>Ruminantia</taxon>
        <taxon>Pecora</taxon>
        <taxon>Bovidae</taxon>
        <taxon>Bovinae</taxon>
        <taxon>Bos</taxon>
    </lineage>
</organism>
<evidence type="ECO:0000313" key="6">
    <source>
        <dbReference type="EMBL" id="ELR54976.1"/>
    </source>
</evidence>
<accession>L8IFF5</accession>
<dbReference type="AlphaFoldDB" id="L8IFF5"/>
<reference evidence="7 9" key="2">
    <citation type="submission" date="2019-10" db="EMBL/GenBank/DDBJ databases">
        <title>The sequence and de novo assembly of the wild yak genome.</title>
        <authorList>
            <person name="Liu Y."/>
        </authorList>
    </citation>
    <scope>NUCLEOTIDE SEQUENCE [LARGE SCALE GENOMIC DNA]</scope>
    <source>
        <strain evidence="7">WY2019</strain>
        <tissue evidence="7">Blood</tissue>
    </source>
</reference>
<evidence type="ECO:0000256" key="5">
    <source>
        <dbReference type="SAM" id="MobiDB-lite"/>
    </source>
</evidence>
<dbReference type="GO" id="GO:0006412">
    <property type="term" value="P:translation"/>
    <property type="evidence" value="ECO:0007669"/>
    <property type="project" value="InterPro"/>
</dbReference>
<evidence type="ECO:0000313" key="8">
    <source>
        <dbReference type="Proteomes" id="UP000011080"/>
    </source>
</evidence>
<dbReference type="EMBL" id="JH881330">
    <property type="protein sequence ID" value="ELR54976.1"/>
    <property type="molecule type" value="Genomic_DNA"/>
</dbReference>
<keyword evidence="2 6" id="KW-0689">Ribosomal protein</keyword>
<dbReference type="GO" id="GO:0022627">
    <property type="term" value="C:cytosolic small ribosomal subunit"/>
    <property type="evidence" value="ECO:0007669"/>
    <property type="project" value="TreeGrafter"/>
</dbReference>
<evidence type="ECO:0000256" key="2">
    <source>
        <dbReference type="ARBA" id="ARBA00022980"/>
    </source>
</evidence>
<dbReference type="Proteomes" id="UP000011080">
    <property type="component" value="Unassembled WGS sequence"/>
</dbReference>
<proteinExistence type="inferred from homology"/>
<comment type="similarity">
    <text evidence="1">Belongs to the universal ribosomal protein uS19 family.</text>
</comment>
<evidence type="ECO:0000256" key="3">
    <source>
        <dbReference type="ARBA" id="ARBA00023274"/>
    </source>
</evidence>
<feature type="region of interest" description="Disordered" evidence="5">
    <location>
        <begin position="1"/>
        <end position="28"/>
    </location>
</feature>
<keyword evidence="3" id="KW-0687">Ribonucleoprotein</keyword>
<name>L8IFF5_9CETA</name>
<reference evidence="6 8" key="1">
    <citation type="journal article" date="2012" name="Nat. Genet.">
        <title>The yak genome and adaptation to life at high altitude.</title>
        <authorList>
            <person name="Qiu Q."/>
            <person name="Zhang G."/>
            <person name="Ma T."/>
            <person name="Qian W."/>
            <person name="Wang J."/>
            <person name="Ye Z."/>
            <person name="Cao C."/>
            <person name="Hu Q."/>
            <person name="Kim J."/>
            <person name="Larkin D.M."/>
            <person name="Auvil L."/>
            <person name="Capitanu B."/>
            <person name="Ma J."/>
            <person name="Lewin H.A."/>
            <person name="Qian X."/>
            <person name="Lang Y."/>
            <person name="Zhou R."/>
            <person name="Wang L."/>
            <person name="Wang K."/>
            <person name="Xia J."/>
            <person name="Liao S."/>
            <person name="Pan S."/>
            <person name="Lu X."/>
            <person name="Hou H."/>
            <person name="Wang Y."/>
            <person name="Zang X."/>
            <person name="Yin Y."/>
            <person name="Ma H."/>
            <person name="Zhang J."/>
            <person name="Wang Z."/>
            <person name="Zhang Y."/>
            <person name="Zhang D."/>
            <person name="Yonezawa T."/>
            <person name="Hasegawa M."/>
            <person name="Zhong Y."/>
            <person name="Liu W."/>
            <person name="Zhang Y."/>
            <person name="Huang Z."/>
            <person name="Zhang S."/>
            <person name="Long R."/>
            <person name="Yang H."/>
            <person name="Wang J."/>
            <person name="Lenstra J.A."/>
            <person name="Cooper D.N."/>
            <person name="Wu Y."/>
            <person name="Wang J."/>
            <person name="Shi P."/>
            <person name="Wang J."/>
            <person name="Liu J."/>
        </authorList>
    </citation>
    <scope>NUCLEOTIDE SEQUENCE [LARGE SCALE GENOMIC DNA]</scope>
    <source>
        <strain evidence="8">yakQH1</strain>
        <strain evidence="6">YakQH1</strain>
    </source>
</reference>
<dbReference type="PANTHER" id="PTHR11880">
    <property type="entry name" value="RIBOSOMAL PROTEIN S19P FAMILY MEMBER"/>
    <property type="match status" value="1"/>
</dbReference>
<dbReference type="SUPFAM" id="SSF54570">
    <property type="entry name" value="Ribosomal protein S19"/>
    <property type="match status" value="1"/>
</dbReference>
<protein>
    <recommendedName>
        <fullName evidence="4">40S ribosomal protein S15</fullName>
    </recommendedName>
</protein>
<evidence type="ECO:0000256" key="1">
    <source>
        <dbReference type="ARBA" id="ARBA00007345"/>
    </source>
</evidence>
<feature type="compositionally biased region" description="Polar residues" evidence="5">
    <location>
        <begin position="94"/>
        <end position="105"/>
    </location>
</feature>